<dbReference type="PRINTS" id="PR00413">
    <property type="entry name" value="HADHALOGNASE"/>
</dbReference>
<dbReference type="PANTHER" id="PTHR43316">
    <property type="entry name" value="HYDROLASE, HALOACID DELAHOGENASE-RELATED"/>
    <property type="match status" value="1"/>
</dbReference>
<dbReference type="EMBL" id="AYER01000006">
    <property type="protein sequence ID" value="ESK38785.1"/>
    <property type="molecule type" value="Genomic_DNA"/>
</dbReference>
<dbReference type="PATRIC" id="fig|1392540.3.peg.1553"/>
<dbReference type="SUPFAM" id="SSF56784">
    <property type="entry name" value="HAD-like"/>
    <property type="match status" value="1"/>
</dbReference>
<dbReference type="InterPro" id="IPR036412">
    <property type="entry name" value="HAD-like_sf"/>
</dbReference>
<dbReference type="GO" id="GO:0016787">
    <property type="term" value="F:hydrolase activity"/>
    <property type="evidence" value="ECO:0007669"/>
    <property type="project" value="UniProtKB-KW"/>
</dbReference>
<dbReference type="SFLD" id="SFLDG01129">
    <property type="entry name" value="C1.5:_HAD__Beta-PGM__Phosphata"/>
    <property type="match status" value="1"/>
</dbReference>
<dbReference type="RefSeq" id="WP_023273224.1">
    <property type="nucleotide sequence ID" value="NZ_KI530723.1"/>
</dbReference>
<dbReference type="InterPro" id="IPR051540">
    <property type="entry name" value="S-2-haloacid_dehalogenase"/>
</dbReference>
<dbReference type="InterPro" id="IPR023214">
    <property type="entry name" value="HAD_sf"/>
</dbReference>
<accession>V2TRV5</accession>
<dbReference type="InterPro" id="IPR006439">
    <property type="entry name" value="HAD-SF_hydro_IA"/>
</dbReference>
<proteinExistence type="predicted"/>
<dbReference type="HOGENOM" id="CLU_088929_0_0_6"/>
<evidence type="ECO:0000256" key="1">
    <source>
        <dbReference type="ARBA" id="ARBA00022801"/>
    </source>
</evidence>
<dbReference type="InterPro" id="IPR023198">
    <property type="entry name" value="PGP-like_dom2"/>
</dbReference>
<reference evidence="2 3" key="1">
    <citation type="submission" date="2013-10" db="EMBL/GenBank/DDBJ databases">
        <title>The Genome Sequence of Acinetobacter nectaris CIP 110549.</title>
        <authorList>
            <consortium name="The Broad Institute Genomics Platform"/>
            <consortium name="The Broad Institute Genome Sequencing Center for Infectious Disease"/>
            <person name="Cerqueira G."/>
            <person name="Feldgarden M."/>
            <person name="Courvalin P."/>
            <person name="Grillot-Courvalin C."/>
            <person name="Clermont D."/>
            <person name="Rocha E."/>
            <person name="Yoon E.-J."/>
            <person name="Nemec A."/>
            <person name="Young S.K."/>
            <person name="Zeng Q."/>
            <person name="Gargeya S."/>
            <person name="Fitzgerald M."/>
            <person name="Abouelleil A."/>
            <person name="Alvarado L."/>
            <person name="Berlin A.M."/>
            <person name="Chapman S.B."/>
            <person name="Gainer-Dewar J."/>
            <person name="Goldberg J."/>
            <person name="Gnerre S."/>
            <person name="Griggs A."/>
            <person name="Gujja S."/>
            <person name="Hansen M."/>
            <person name="Howarth C."/>
            <person name="Imamovic A."/>
            <person name="Ireland A."/>
            <person name="Larimer J."/>
            <person name="McCowan C."/>
            <person name="Murphy C."/>
            <person name="Pearson M."/>
            <person name="Poon T.W."/>
            <person name="Priest M."/>
            <person name="Roberts A."/>
            <person name="Saif S."/>
            <person name="Shea T."/>
            <person name="Sykes S."/>
            <person name="Wortman J."/>
            <person name="Nusbaum C."/>
            <person name="Birren B."/>
        </authorList>
    </citation>
    <scope>NUCLEOTIDE SEQUENCE [LARGE SCALE GENOMIC DNA]</scope>
    <source>
        <strain evidence="2 3">CIP 110549</strain>
    </source>
</reference>
<dbReference type="AlphaFoldDB" id="V2TRV5"/>
<dbReference type="NCBIfam" id="TIGR01549">
    <property type="entry name" value="HAD-SF-IA-v1"/>
    <property type="match status" value="1"/>
</dbReference>
<dbReference type="Proteomes" id="UP000023785">
    <property type="component" value="Unassembled WGS sequence"/>
</dbReference>
<dbReference type="STRING" id="1392540.P256_01604"/>
<gene>
    <name evidence="2" type="ORF">P256_01604</name>
</gene>
<keyword evidence="3" id="KW-1185">Reference proteome</keyword>
<dbReference type="Pfam" id="PF00702">
    <property type="entry name" value="Hydrolase"/>
    <property type="match status" value="1"/>
</dbReference>
<evidence type="ECO:0000313" key="2">
    <source>
        <dbReference type="EMBL" id="ESK38785.1"/>
    </source>
</evidence>
<evidence type="ECO:0008006" key="4">
    <source>
        <dbReference type="Google" id="ProtNLM"/>
    </source>
</evidence>
<name>V2TRV5_9GAMM</name>
<comment type="caution">
    <text evidence="2">The sequence shown here is derived from an EMBL/GenBank/DDBJ whole genome shotgun (WGS) entry which is preliminary data.</text>
</comment>
<dbReference type="Gene3D" id="3.40.50.1000">
    <property type="entry name" value="HAD superfamily/HAD-like"/>
    <property type="match status" value="1"/>
</dbReference>
<dbReference type="OrthoDB" id="5699629at2"/>
<dbReference type="Gene3D" id="1.10.150.240">
    <property type="entry name" value="Putative phosphatase, domain 2"/>
    <property type="match status" value="1"/>
</dbReference>
<sequence length="208" mass="23216">MSLSLDTKPSVIVFDVFGTLVKIGKKNHPYKTLLKYLKQQGRAPQSNDARYIMSVDADFTQLALKWGMQIPEDILEALVFDLNEELKTIELFSDSLSTLEQLRCEGYRLALCSNLATPYGKVVGTMLPELDAYAWSYEVGTTKPDPSIYQYLIDELDCHASEVLFIGDTPSADMHGPIEFGMSARLINRKKGQTFADILGGILPKVEV</sequence>
<protein>
    <recommendedName>
        <fullName evidence="4">Haloacid dehalogenase, type II</fullName>
    </recommendedName>
</protein>
<dbReference type="PANTHER" id="PTHR43316:SF3">
    <property type="entry name" value="HALOACID DEHALOGENASE, TYPE II (AFU_ORTHOLOGUE AFUA_2G07750)-RELATED"/>
    <property type="match status" value="1"/>
</dbReference>
<evidence type="ECO:0000313" key="3">
    <source>
        <dbReference type="Proteomes" id="UP000023785"/>
    </source>
</evidence>
<organism evidence="2 3">
    <name type="scientific">Acinetobacter nectaris CIP 110549</name>
    <dbReference type="NCBI Taxonomy" id="1392540"/>
    <lineage>
        <taxon>Bacteria</taxon>
        <taxon>Pseudomonadati</taxon>
        <taxon>Pseudomonadota</taxon>
        <taxon>Gammaproteobacteria</taxon>
        <taxon>Moraxellales</taxon>
        <taxon>Moraxellaceae</taxon>
        <taxon>Acinetobacter</taxon>
    </lineage>
</organism>
<keyword evidence="1" id="KW-0378">Hydrolase</keyword>
<dbReference type="eggNOG" id="COG1011">
    <property type="taxonomic scope" value="Bacteria"/>
</dbReference>
<dbReference type="SFLD" id="SFLDS00003">
    <property type="entry name" value="Haloacid_Dehalogenase"/>
    <property type="match status" value="1"/>
</dbReference>